<keyword evidence="1" id="KW-0732">Signal</keyword>
<evidence type="ECO:0000313" key="2">
    <source>
        <dbReference type="EMBL" id="RDJ24259.1"/>
    </source>
</evidence>
<comment type="caution">
    <text evidence="2">The sequence shown here is derived from an EMBL/GenBank/DDBJ whole genome shotgun (WGS) entry which is preliminary data.</text>
</comment>
<organism evidence="2 3">
    <name type="scientific">Bosea caraganae</name>
    <dbReference type="NCBI Taxonomy" id="2763117"/>
    <lineage>
        <taxon>Bacteria</taxon>
        <taxon>Pseudomonadati</taxon>
        <taxon>Pseudomonadota</taxon>
        <taxon>Alphaproteobacteria</taxon>
        <taxon>Hyphomicrobiales</taxon>
        <taxon>Boseaceae</taxon>
        <taxon>Bosea</taxon>
    </lineage>
</organism>
<protein>
    <submittedName>
        <fullName evidence="2">Uncharacterized protein</fullName>
    </submittedName>
</protein>
<dbReference type="OrthoDB" id="7870801at2"/>
<sequence length="95" mass="10296">MNRIILALALVLAADAAAAQSRPSTVTRPCDANRQSVIASGAIVLGTGGFTYDRFVNDRSFCQVDQYTEPAWVPSRDTPSCFVGYRCKSGPYMDD</sequence>
<dbReference type="RefSeq" id="WP_114830117.1">
    <property type="nucleotide sequence ID" value="NZ_QQTO01000007.1"/>
</dbReference>
<feature type="chain" id="PRO_5030068403" evidence="1">
    <location>
        <begin position="19"/>
        <end position="95"/>
    </location>
</feature>
<keyword evidence="3" id="KW-1185">Reference proteome</keyword>
<proteinExistence type="predicted"/>
<dbReference type="Proteomes" id="UP000255207">
    <property type="component" value="Unassembled WGS sequence"/>
</dbReference>
<gene>
    <name evidence="2" type="ORF">DWE98_15270</name>
</gene>
<name>A0A370L5N3_9HYPH</name>
<dbReference type="AlphaFoldDB" id="A0A370L5N3"/>
<reference evidence="3" key="1">
    <citation type="submission" date="2018-07" db="EMBL/GenBank/DDBJ databases">
        <authorList>
            <person name="Safronova V.I."/>
            <person name="Chirak E.R."/>
            <person name="Sazanova A.L."/>
        </authorList>
    </citation>
    <scope>NUCLEOTIDE SEQUENCE [LARGE SCALE GENOMIC DNA]</scope>
    <source>
        <strain evidence="3">RCAM04685</strain>
    </source>
</reference>
<dbReference type="EMBL" id="QQTP01000007">
    <property type="protein sequence ID" value="RDJ24259.1"/>
    <property type="molecule type" value="Genomic_DNA"/>
</dbReference>
<accession>A0A370L5N3</accession>
<evidence type="ECO:0000313" key="3">
    <source>
        <dbReference type="Proteomes" id="UP000255207"/>
    </source>
</evidence>
<feature type="signal peptide" evidence="1">
    <location>
        <begin position="1"/>
        <end position="18"/>
    </location>
</feature>
<evidence type="ECO:0000256" key="1">
    <source>
        <dbReference type="SAM" id="SignalP"/>
    </source>
</evidence>